<dbReference type="PaxDb" id="5691-EAN79130"/>
<gene>
    <name evidence="2" type="ORF">Tb11.55.0027</name>
</gene>
<feature type="transmembrane region" description="Helical" evidence="1">
    <location>
        <begin position="16"/>
        <end position="32"/>
    </location>
</feature>
<dbReference type="AlphaFoldDB" id="Q387A1"/>
<dbReference type="GeneID" id="3664012"/>
<keyword evidence="1" id="KW-1133">Transmembrane helix</keyword>
<organism evidence="2 3">
    <name type="scientific">Trypanosoma brucei brucei (strain 927/4 GUTat10.1)</name>
    <dbReference type="NCBI Taxonomy" id="185431"/>
    <lineage>
        <taxon>Eukaryota</taxon>
        <taxon>Discoba</taxon>
        <taxon>Euglenozoa</taxon>
        <taxon>Kinetoplastea</taxon>
        <taxon>Metakinetoplastina</taxon>
        <taxon>Trypanosomatida</taxon>
        <taxon>Trypanosomatidae</taxon>
        <taxon>Trypanosoma</taxon>
    </lineage>
</organism>
<evidence type="ECO:0000313" key="2">
    <source>
        <dbReference type="EMBL" id="EAN79130.1"/>
    </source>
</evidence>
<dbReference type="OrthoDB" id="271034at2759"/>
<evidence type="ECO:0000256" key="1">
    <source>
        <dbReference type="SAM" id="Phobius"/>
    </source>
</evidence>
<dbReference type="EMBL" id="CH464491">
    <property type="protein sequence ID" value="EAN79130.1"/>
    <property type="molecule type" value="Genomic_DNA"/>
</dbReference>
<keyword evidence="3" id="KW-1185">Reference proteome</keyword>
<keyword evidence="1" id="KW-0812">Transmembrane</keyword>
<evidence type="ECO:0000313" key="3">
    <source>
        <dbReference type="Proteomes" id="UP000008524"/>
    </source>
</evidence>
<protein>
    <submittedName>
        <fullName evidence="2">Expression site-associated gene (ESAG) protein, putative</fullName>
    </submittedName>
</protein>
<proteinExistence type="predicted"/>
<sequence>MLKGVREFYGDSRGRLYVMGLVLMLFFWWLGLRNVGSGETSVEGKKDGSYGNHIPRVFFLVAETRYAPGWCRMIVSSILTNVSVATVGMGGWYGHVSRWLWLYRYLRQKKMSEGDVIVIFDGGDTVFTGEDVREEAVKHFLDTTPKIPEAFNETAILRGEMTPPMLMAAENFCFTPQSHFMVKTPKSERAHQCSKLYNEAFVVSNRTGLRSILRANESGRSYLNGGGIIARVWALEEALKAFFNLRKKKFVWGCDQSMWALLLIWSITRPENIKPALLVRRGLISLDYETRYFLYPSKTMVMSGMILHFAGPVHVWKRTLPQYLSEINWYRALSNSSPKREASIRLLKNSTVEMYTFWGSRKDAKLSTVCPISNISDPSWLSGQLKK</sequence>
<dbReference type="CDD" id="cd22997">
    <property type="entry name" value="GT_LH"/>
    <property type="match status" value="1"/>
</dbReference>
<reference evidence="2 3" key="1">
    <citation type="journal article" date="2005" name="Science">
        <title>Comparative genomics of trypanosomatid parasitic protozoa.</title>
        <authorList>
            <person name="El-Sayed N.M."/>
            <person name="Myler P.J."/>
            <person name="Blandin G."/>
            <person name="Berriman M."/>
            <person name="Crabtree J."/>
            <person name="Aggarwal G."/>
            <person name="Caler E."/>
            <person name="Renauld H."/>
            <person name="Worthey E.A."/>
            <person name="Hertz-Fowler C."/>
            <person name="Ghedin E."/>
            <person name="Peacock C."/>
            <person name="Bartholomeu D.C."/>
            <person name="Haas B.J."/>
            <person name="Tran A.N."/>
            <person name="Wortman J.R."/>
            <person name="Alsmark U.C."/>
            <person name="Angiuoli S."/>
            <person name="Anupama A."/>
            <person name="Badger J."/>
            <person name="Bringaud F."/>
            <person name="Cadag E."/>
            <person name="Carlton J.M."/>
            <person name="Cerqueira G.C."/>
            <person name="Creasy T."/>
            <person name="Delcher A.L."/>
            <person name="Djikeng A."/>
            <person name="Embley T.M."/>
            <person name="Hauser C."/>
            <person name="Ivens A.C."/>
            <person name="Kummerfeld S.K."/>
            <person name="Pereira-Leal J.B."/>
            <person name="Nilsson D."/>
            <person name="Peterson J."/>
            <person name="Salzberg S.L."/>
            <person name="Shallom J."/>
            <person name="Silva J.C."/>
            <person name="Sundaram J."/>
            <person name="Westenberger S."/>
            <person name="White O."/>
            <person name="Melville S.E."/>
            <person name="Donelson J.E."/>
            <person name="Andersson B."/>
            <person name="Stuart K.D."/>
            <person name="Hall N."/>
        </authorList>
    </citation>
    <scope>NUCLEOTIDE SEQUENCE [LARGE SCALE GENOMIC DNA]</scope>
    <source>
        <strain evidence="2 3">927/4 GUTat10.1</strain>
    </source>
</reference>
<name>Q387A1_TRYB2</name>
<dbReference type="GO" id="GO:0005737">
    <property type="term" value="C:cytoplasm"/>
    <property type="evidence" value="ECO:0000314"/>
    <property type="project" value="GeneDB"/>
</dbReference>
<dbReference type="Proteomes" id="UP000008524">
    <property type="component" value="Chromosome 11"/>
</dbReference>
<accession>Q387A1</accession>
<dbReference type="eggNOG" id="ENOG502SH27">
    <property type="taxonomic scope" value="Eukaryota"/>
</dbReference>
<dbReference type="PANTHER" id="PTHR36587">
    <property type="entry name" value="EXPRESSION SITE-ASSOCIATED GENE 3 (ESAG3)-LIKE PROTEIN"/>
    <property type="match status" value="1"/>
</dbReference>
<dbReference type="InParanoid" id="Q387A1"/>
<dbReference type="RefSeq" id="XP_828242.1">
    <property type="nucleotide sequence ID" value="XM_823149.1"/>
</dbReference>
<feature type="transmembrane region" description="Helical" evidence="1">
    <location>
        <begin position="78"/>
        <end position="101"/>
    </location>
</feature>
<keyword evidence="1" id="KW-0472">Membrane</keyword>
<dbReference type="VEuPathDB" id="TriTrypDB:Tb927.11.1530"/>
<dbReference type="KEGG" id="tbr:Tb11.55.0027"/>
<reference evidence="2 3" key="2">
    <citation type="journal article" date="2005" name="Science">
        <title>The genome of the African trypanosome Trypanosoma brucei.</title>
        <authorList>
            <person name="Berriman M."/>
            <person name="Ghedin E."/>
            <person name="Hertz-Fowler C."/>
            <person name="Blandin G."/>
            <person name="Renauld H."/>
            <person name="Bartholomeu D.C."/>
            <person name="Lennard N.J."/>
            <person name="Caler E."/>
            <person name="Hamlin N.E."/>
            <person name="Haas B."/>
            <person name="Bohme U."/>
            <person name="Hannick L."/>
            <person name="Aslett M.A."/>
            <person name="Shallom J."/>
            <person name="Marcello L."/>
            <person name="Hou L."/>
            <person name="Wickstead B."/>
            <person name="Alsmark U.C."/>
            <person name="Arrowsmith C."/>
            <person name="Atkin R.J."/>
            <person name="Barron A.J."/>
            <person name="Bringaud F."/>
            <person name="Brooks K."/>
            <person name="Carrington M."/>
            <person name="Cherevach I."/>
            <person name="Chillingworth T.J."/>
            <person name="Churcher C."/>
            <person name="Clark L.N."/>
            <person name="Corton C.H."/>
            <person name="Cronin A."/>
            <person name="Davies R.M."/>
            <person name="Doggett J."/>
            <person name="Djikeng A."/>
            <person name="Feldblyum T."/>
            <person name="Field M.C."/>
            <person name="Fraser A."/>
            <person name="Goodhead I."/>
            <person name="Hance Z."/>
            <person name="Harper D."/>
            <person name="Harris B.R."/>
            <person name="Hauser H."/>
            <person name="Hostetler J."/>
            <person name="Ivens A."/>
            <person name="Jagels K."/>
            <person name="Johnson D."/>
            <person name="Johnson J."/>
            <person name="Jones K."/>
            <person name="Kerhornou A.X."/>
            <person name="Koo H."/>
            <person name="Larke N."/>
            <person name="Landfear S."/>
            <person name="Larkin C."/>
            <person name="Leech V."/>
            <person name="Line A."/>
            <person name="Lord A."/>
            <person name="Macleod A."/>
            <person name="Mooney P.J."/>
            <person name="Moule S."/>
            <person name="Martin D.M."/>
            <person name="Morgan G.W."/>
            <person name="Mungall K."/>
            <person name="Norbertczak H."/>
            <person name="Ormond D."/>
            <person name="Pai G."/>
            <person name="Peacock C.S."/>
            <person name="Peterson J."/>
            <person name="Quail M.A."/>
            <person name="Rabbinowitsch E."/>
            <person name="Rajandream M.A."/>
            <person name="Reitter C."/>
            <person name="Salzberg S.L."/>
            <person name="Sanders M."/>
            <person name="Schobel S."/>
            <person name="Sharp S."/>
            <person name="Simmonds M."/>
            <person name="Simpson A.J."/>
            <person name="Tallon L."/>
            <person name="Turner C.M."/>
            <person name="Tait A."/>
            <person name="Tivey A.R."/>
            <person name="Van Aken S."/>
            <person name="Walker D."/>
            <person name="Wanless D."/>
            <person name="Wang S."/>
            <person name="White B."/>
            <person name="White O."/>
            <person name="Whitehead S."/>
            <person name="Woodward J."/>
            <person name="Wortman J."/>
            <person name="Adams M.D."/>
            <person name="Embley T.M."/>
            <person name="Gull K."/>
            <person name="Ullu E."/>
            <person name="Barry J.D."/>
            <person name="Fairlamb A.H."/>
            <person name="Opperdoes F."/>
            <person name="Barrell B.G."/>
            <person name="Donelson J.E."/>
            <person name="Hall N."/>
            <person name="Fraser C.M."/>
            <person name="Melville S.E."/>
            <person name="El-Sayed N.M."/>
        </authorList>
    </citation>
    <scope>NUCLEOTIDE SEQUENCE [LARGE SCALE GENOMIC DNA]</scope>
    <source>
        <strain evidence="2 3">927/4 GUTat10.1</strain>
    </source>
</reference>
<dbReference type="PANTHER" id="PTHR36587:SF2">
    <property type="entry name" value="EXPRESSION SITE-ASSOCIATED GENE 3 (ESAG3)-LIKE PROTEIN"/>
    <property type="match status" value="1"/>
</dbReference>